<proteinExistence type="predicted"/>
<feature type="compositionally biased region" description="Basic and acidic residues" evidence="5">
    <location>
        <begin position="1"/>
        <end position="15"/>
    </location>
</feature>
<feature type="transmembrane region" description="Helical" evidence="6">
    <location>
        <begin position="331"/>
        <end position="348"/>
    </location>
</feature>
<feature type="transmembrane region" description="Helical" evidence="6">
    <location>
        <begin position="426"/>
        <end position="447"/>
    </location>
</feature>
<accession>A0A9P9WWT7</accession>
<dbReference type="SUPFAM" id="SSF103473">
    <property type="entry name" value="MFS general substrate transporter"/>
    <property type="match status" value="1"/>
</dbReference>
<keyword evidence="8" id="KW-1185">Reference proteome</keyword>
<evidence type="ECO:0000313" key="8">
    <source>
        <dbReference type="Proteomes" id="UP000829685"/>
    </source>
</evidence>
<evidence type="ECO:0000256" key="5">
    <source>
        <dbReference type="SAM" id="MobiDB-lite"/>
    </source>
</evidence>
<evidence type="ECO:0000256" key="4">
    <source>
        <dbReference type="ARBA" id="ARBA00023136"/>
    </source>
</evidence>
<dbReference type="AlphaFoldDB" id="A0A9P9WWT7"/>
<feature type="transmembrane region" description="Helical" evidence="6">
    <location>
        <begin position="209"/>
        <end position="230"/>
    </location>
</feature>
<feature type="transmembrane region" description="Helical" evidence="6">
    <location>
        <begin position="459"/>
        <end position="476"/>
    </location>
</feature>
<name>A0A9P9WWT7_9PEZI</name>
<dbReference type="Pfam" id="PF07690">
    <property type="entry name" value="MFS_1"/>
    <property type="match status" value="1"/>
</dbReference>
<dbReference type="EMBL" id="JAFIMR010000002">
    <property type="protein sequence ID" value="KAI1880670.1"/>
    <property type="molecule type" value="Genomic_DNA"/>
</dbReference>
<feature type="region of interest" description="Disordered" evidence="5">
    <location>
        <begin position="1"/>
        <end position="72"/>
    </location>
</feature>
<evidence type="ECO:0000256" key="3">
    <source>
        <dbReference type="ARBA" id="ARBA00022989"/>
    </source>
</evidence>
<feature type="transmembrane region" description="Helical" evidence="6">
    <location>
        <begin position="395"/>
        <end position="414"/>
    </location>
</feature>
<keyword evidence="2 6" id="KW-0812">Transmembrane</keyword>
<gene>
    <name evidence="7" type="ORF">JX265_000910</name>
</gene>
<dbReference type="GO" id="GO:0016020">
    <property type="term" value="C:membrane"/>
    <property type="evidence" value="ECO:0007669"/>
    <property type="project" value="UniProtKB-SubCell"/>
</dbReference>
<keyword evidence="4 6" id="KW-0472">Membrane</keyword>
<evidence type="ECO:0000313" key="7">
    <source>
        <dbReference type="EMBL" id="KAI1880670.1"/>
    </source>
</evidence>
<comment type="caution">
    <text evidence="7">The sequence shown here is derived from an EMBL/GenBank/DDBJ whole genome shotgun (WGS) entry which is preliminary data.</text>
</comment>
<feature type="transmembrane region" description="Helical" evidence="6">
    <location>
        <begin position="496"/>
        <end position="516"/>
    </location>
</feature>
<dbReference type="Proteomes" id="UP000829685">
    <property type="component" value="Unassembled WGS sequence"/>
</dbReference>
<protein>
    <recommendedName>
        <fullName evidence="9">Major facilitator superfamily transporter</fullName>
    </recommendedName>
</protein>
<feature type="transmembrane region" description="Helical" evidence="6">
    <location>
        <begin position="185"/>
        <end position="203"/>
    </location>
</feature>
<feature type="transmembrane region" description="Helical" evidence="6">
    <location>
        <begin position="251"/>
        <end position="272"/>
    </location>
</feature>
<dbReference type="Gene3D" id="1.20.1250.20">
    <property type="entry name" value="MFS general substrate transporter like domains"/>
    <property type="match status" value="2"/>
</dbReference>
<reference evidence="7" key="1">
    <citation type="submission" date="2021-03" db="EMBL/GenBank/DDBJ databases">
        <title>Revisited historic fungal species revealed as producer of novel bioactive compounds through whole genome sequencing and comparative genomics.</title>
        <authorList>
            <person name="Vignolle G.A."/>
            <person name="Hochenegger N."/>
            <person name="Mach R.L."/>
            <person name="Mach-Aigner A.R."/>
            <person name="Javad Rahimi M."/>
            <person name="Salim K.A."/>
            <person name="Chan C.M."/>
            <person name="Lim L.B.L."/>
            <person name="Cai F."/>
            <person name="Druzhinina I.S."/>
            <person name="U'Ren J.M."/>
            <person name="Derntl C."/>
        </authorList>
    </citation>
    <scope>NUCLEOTIDE SEQUENCE</scope>
    <source>
        <strain evidence="7">TUCIM 5799</strain>
    </source>
</reference>
<dbReference type="PANTHER" id="PTHR10924:SF6">
    <property type="entry name" value="SOLUTE CARRIER FAMILY 49 MEMBER A3"/>
    <property type="match status" value="1"/>
</dbReference>
<feature type="transmembrane region" description="Helical" evidence="6">
    <location>
        <begin position="118"/>
        <end position="136"/>
    </location>
</feature>
<evidence type="ECO:0000256" key="2">
    <source>
        <dbReference type="ARBA" id="ARBA00022692"/>
    </source>
</evidence>
<dbReference type="InterPro" id="IPR036259">
    <property type="entry name" value="MFS_trans_sf"/>
</dbReference>
<dbReference type="PANTHER" id="PTHR10924">
    <property type="entry name" value="MAJOR FACILITATOR SUPERFAMILY PROTEIN-RELATED"/>
    <property type="match status" value="1"/>
</dbReference>
<comment type="subcellular location">
    <subcellularLocation>
        <location evidence="1">Membrane</location>
        <topology evidence="1">Multi-pass membrane protein</topology>
    </subcellularLocation>
</comment>
<dbReference type="GO" id="GO:0022857">
    <property type="term" value="F:transmembrane transporter activity"/>
    <property type="evidence" value="ECO:0007669"/>
    <property type="project" value="InterPro"/>
</dbReference>
<dbReference type="InterPro" id="IPR011701">
    <property type="entry name" value="MFS"/>
</dbReference>
<organism evidence="7 8">
    <name type="scientific">Neoarthrinium moseri</name>
    <dbReference type="NCBI Taxonomy" id="1658444"/>
    <lineage>
        <taxon>Eukaryota</taxon>
        <taxon>Fungi</taxon>
        <taxon>Dikarya</taxon>
        <taxon>Ascomycota</taxon>
        <taxon>Pezizomycotina</taxon>
        <taxon>Sordariomycetes</taxon>
        <taxon>Xylariomycetidae</taxon>
        <taxon>Amphisphaeriales</taxon>
        <taxon>Apiosporaceae</taxon>
        <taxon>Neoarthrinium</taxon>
    </lineage>
</organism>
<keyword evidence="3 6" id="KW-1133">Transmembrane helix</keyword>
<evidence type="ECO:0000256" key="1">
    <source>
        <dbReference type="ARBA" id="ARBA00004141"/>
    </source>
</evidence>
<evidence type="ECO:0000256" key="6">
    <source>
        <dbReference type="SAM" id="Phobius"/>
    </source>
</evidence>
<dbReference type="InterPro" id="IPR049680">
    <property type="entry name" value="FLVCR1-2_SLC49-like"/>
</dbReference>
<sequence length="540" mass="57488">MAPRSREHSSDRDASTRAAQPTGPYEALDSPNGDDKKQQGYALDVMSSSRRNGNGAGAGYDDDVDGIKKAKGDDDLKRQDTANALGVDGDDDDGTVEGGSIIERHGAGAPYRVYKRRWFGLVALTLMNVIVSWDWLTFSPVSQHAAAYYGESESTINWLSTGFLFVFVVISPLTVYMLHWGVKPSIVTAAALLLVGNWVRYAGSHDSAGGTFGVVMFGQVLIGAAQSFVLSGPTRYSDLWFTSRGRVGTTALMSLANPLGAALGQLVVPFMVTQPSDVSSMVLYVSVIATVICIPSFFVPAAPPTPPAPSCETPKEPLLASVRRLGRNLEFWLILLPYGIYVGLFNSISSLLNQMMMPYGFSSDDAGIAGAVLIVVGLVAAAITSPILDRTKAFLLAIKTAIPLIGLCYLAFVWMPATRVMAGPYVVLAVLGAASFSLVPVALEYLIELSHPCSPEVTSTAAWSLGQLLGAAFILISDALKAPADADPPANLDRALVFQAVIALAVVPLPLCLGLFGRADRVKLRRVESDNRVLQRASEA</sequence>
<evidence type="ECO:0008006" key="9">
    <source>
        <dbReference type="Google" id="ProtNLM"/>
    </source>
</evidence>
<feature type="transmembrane region" description="Helical" evidence="6">
    <location>
        <begin position="368"/>
        <end position="388"/>
    </location>
</feature>
<feature type="transmembrane region" description="Helical" evidence="6">
    <location>
        <begin position="278"/>
        <end position="299"/>
    </location>
</feature>
<feature type="transmembrane region" description="Helical" evidence="6">
    <location>
        <begin position="156"/>
        <end position="178"/>
    </location>
</feature>